<dbReference type="Pfam" id="PF13561">
    <property type="entry name" value="adh_short_C2"/>
    <property type="match status" value="1"/>
</dbReference>
<gene>
    <name evidence="3" type="ORF">SAMN05216562_2984</name>
</gene>
<dbReference type="FunFam" id="3.40.50.720:FF:000084">
    <property type="entry name" value="Short-chain dehydrogenase reductase"/>
    <property type="match status" value="1"/>
</dbReference>
<evidence type="ECO:0000313" key="3">
    <source>
        <dbReference type="EMBL" id="SEA41253.1"/>
    </source>
</evidence>
<name>A0A1H4AZC2_9GAMM</name>
<dbReference type="PRINTS" id="PR00080">
    <property type="entry name" value="SDRFAMILY"/>
</dbReference>
<dbReference type="RefSeq" id="WP_091390487.1">
    <property type="nucleotide sequence ID" value="NZ_FNQO01000004.1"/>
</dbReference>
<dbReference type="NCBIfam" id="NF006598">
    <property type="entry name" value="PRK09135.1"/>
    <property type="match status" value="1"/>
</dbReference>
<dbReference type="AlphaFoldDB" id="A0A1H4AZC2"/>
<dbReference type="PANTHER" id="PTHR43639">
    <property type="entry name" value="OXIDOREDUCTASE, SHORT-CHAIN DEHYDROGENASE/REDUCTASE FAMILY (AFU_ORTHOLOGUE AFUA_5G02870)"/>
    <property type="match status" value="1"/>
</dbReference>
<dbReference type="InterPro" id="IPR020904">
    <property type="entry name" value="Sc_DH/Rdtase_CS"/>
</dbReference>
<dbReference type="InterPro" id="IPR002347">
    <property type="entry name" value="SDR_fam"/>
</dbReference>
<dbReference type="PROSITE" id="PS00061">
    <property type="entry name" value="ADH_SHORT"/>
    <property type="match status" value="1"/>
</dbReference>
<comment type="similarity">
    <text evidence="1">Belongs to the short-chain dehydrogenases/reductases (SDR) family.</text>
</comment>
<protein>
    <submittedName>
        <fullName evidence="3">Pteridine reductase</fullName>
    </submittedName>
</protein>
<evidence type="ECO:0000256" key="2">
    <source>
        <dbReference type="ARBA" id="ARBA00023002"/>
    </source>
</evidence>
<organism evidence="3 4">
    <name type="scientific">Microbulbifer marinus</name>
    <dbReference type="NCBI Taxonomy" id="658218"/>
    <lineage>
        <taxon>Bacteria</taxon>
        <taxon>Pseudomonadati</taxon>
        <taxon>Pseudomonadota</taxon>
        <taxon>Gammaproteobacteria</taxon>
        <taxon>Cellvibrionales</taxon>
        <taxon>Microbulbiferaceae</taxon>
        <taxon>Microbulbifer</taxon>
    </lineage>
</organism>
<proteinExistence type="inferred from homology"/>
<accession>A0A1H4AZC2</accession>
<dbReference type="STRING" id="658218.SAMN05216562_2984"/>
<dbReference type="Gene3D" id="3.40.50.720">
    <property type="entry name" value="NAD(P)-binding Rossmann-like Domain"/>
    <property type="match status" value="1"/>
</dbReference>
<dbReference type="GO" id="GO:0016491">
    <property type="term" value="F:oxidoreductase activity"/>
    <property type="evidence" value="ECO:0007669"/>
    <property type="project" value="UniProtKB-KW"/>
</dbReference>
<reference evidence="4" key="1">
    <citation type="submission" date="2016-10" db="EMBL/GenBank/DDBJ databases">
        <authorList>
            <person name="Varghese N."/>
            <person name="Submissions S."/>
        </authorList>
    </citation>
    <scope>NUCLEOTIDE SEQUENCE [LARGE SCALE GENOMIC DNA]</scope>
    <source>
        <strain evidence="4">CGMCC 1.10657</strain>
    </source>
</reference>
<evidence type="ECO:0000313" key="4">
    <source>
        <dbReference type="Proteomes" id="UP000198658"/>
    </source>
</evidence>
<dbReference type="Proteomes" id="UP000198658">
    <property type="component" value="Unassembled WGS sequence"/>
</dbReference>
<evidence type="ECO:0000256" key="1">
    <source>
        <dbReference type="ARBA" id="ARBA00006484"/>
    </source>
</evidence>
<dbReference type="SUPFAM" id="SSF51735">
    <property type="entry name" value="NAD(P)-binding Rossmann-fold domains"/>
    <property type="match status" value="1"/>
</dbReference>
<dbReference type="InterPro" id="IPR036291">
    <property type="entry name" value="NAD(P)-bd_dom_sf"/>
</dbReference>
<sequence length="242" mass="26054">MRNALITGAAARLGRAIARELHRDHRVIIHYRNSATVARQLADELNSIRPDSAAALHSELARAADCEQLAEQAVKQWGGIDVLVNNASAFFPTPVGSASEEQWDQLVGSNLKAPFFLSQALAASLARDNGCIVNMADIHAERPMPQHPLYCAAKAGLVMLTKSLALELAPQVRVNAVAPGAILWPEQETVDDTSKAKILERIPLARTGNAEDIARTVRFLVSDAPYISGQVIAVDGGRNLNI</sequence>
<dbReference type="PANTHER" id="PTHR43639:SF1">
    <property type="entry name" value="SHORT-CHAIN DEHYDROGENASE_REDUCTASE FAMILY PROTEIN"/>
    <property type="match status" value="1"/>
</dbReference>
<dbReference type="OrthoDB" id="9793499at2"/>
<keyword evidence="2" id="KW-0560">Oxidoreductase</keyword>
<keyword evidence="4" id="KW-1185">Reference proteome</keyword>
<dbReference type="PRINTS" id="PR00081">
    <property type="entry name" value="GDHRDH"/>
</dbReference>
<dbReference type="EMBL" id="FNQO01000004">
    <property type="protein sequence ID" value="SEA41253.1"/>
    <property type="molecule type" value="Genomic_DNA"/>
</dbReference>